<feature type="region of interest" description="Disordered" evidence="1">
    <location>
        <begin position="1"/>
        <end position="68"/>
    </location>
</feature>
<keyword evidence="4" id="KW-1185">Reference proteome</keyword>
<name>A0A317VIE6_9EURO</name>
<reference evidence="3 4" key="1">
    <citation type="submission" date="2016-12" db="EMBL/GenBank/DDBJ databases">
        <title>The genomes of Aspergillus section Nigri reveals drivers in fungal speciation.</title>
        <authorList>
            <consortium name="DOE Joint Genome Institute"/>
            <person name="Vesth T.C."/>
            <person name="Nybo J."/>
            <person name="Theobald S."/>
            <person name="Brandl J."/>
            <person name="Frisvad J.C."/>
            <person name="Nielsen K.F."/>
            <person name="Lyhne E.K."/>
            <person name="Kogle M.E."/>
            <person name="Kuo A."/>
            <person name="Riley R."/>
            <person name="Clum A."/>
            <person name="Nolan M."/>
            <person name="Lipzen A."/>
            <person name="Salamov A."/>
            <person name="Henrissat B."/>
            <person name="Wiebenga A."/>
            <person name="De Vries R.P."/>
            <person name="Grigoriev I.V."/>
            <person name="Mortensen U.H."/>
            <person name="Andersen M.R."/>
            <person name="Baker S.E."/>
        </authorList>
    </citation>
    <scope>NUCLEOTIDE SEQUENCE [LARGE SCALE GENOMIC DNA]</scope>
    <source>
        <strain evidence="3 4">CBS 117.55</strain>
    </source>
</reference>
<dbReference type="Proteomes" id="UP000247233">
    <property type="component" value="Unassembled WGS sequence"/>
</dbReference>
<protein>
    <submittedName>
        <fullName evidence="3">Uncharacterized protein</fullName>
    </submittedName>
</protein>
<evidence type="ECO:0000256" key="1">
    <source>
        <dbReference type="SAM" id="MobiDB-lite"/>
    </source>
</evidence>
<keyword evidence="2" id="KW-0472">Membrane</keyword>
<proteinExistence type="predicted"/>
<keyword evidence="2" id="KW-1133">Transmembrane helix</keyword>
<feature type="transmembrane region" description="Helical" evidence="2">
    <location>
        <begin position="66"/>
        <end position="88"/>
    </location>
</feature>
<dbReference type="EMBL" id="MSFL01000025">
    <property type="protein sequence ID" value="PWY72991.1"/>
    <property type="molecule type" value="Genomic_DNA"/>
</dbReference>
<dbReference type="RefSeq" id="XP_025396645.1">
    <property type="nucleotide sequence ID" value="XM_025537902.1"/>
</dbReference>
<dbReference type="AlphaFoldDB" id="A0A317VIE6"/>
<comment type="caution">
    <text evidence="3">The sequence shown here is derived from an EMBL/GenBank/DDBJ whole genome shotgun (WGS) entry which is preliminary data.</text>
</comment>
<evidence type="ECO:0000256" key="2">
    <source>
        <dbReference type="SAM" id="Phobius"/>
    </source>
</evidence>
<dbReference type="VEuPathDB" id="FungiDB:BO70DRAFT_114137"/>
<organism evidence="3 4">
    <name type="scientific">Aspergillus heteromorphus CBS 117.55</name>
    <dbReference type="NCBI Taxonomy" id="1448321"/>
    <lineage>
        <taxon>Eukaryota</taxon>
        <taxon>Fungi</taxon>
        <taxon>Dikarya</taxon>
        <taxon>Ascomycota</taxon>
        <taxon>Pezizomycotina</taxon>
        <taxon>Eurotiomycetes</taxon>
        <taxon>Eurotiomycetidae</taxon>
        <taxon>Eurotiales</taxon>
        <taxon>Aspergillaceae</taxon>
        <taxon>Aspergillus</taxon>
        <taxon>Aspergillus subgen. Circumdati</taxon>
    </lineage>
</organism>
<evidence type="ECO:0000313" key="3">
    <source>
        <dbReference type="EMBL" id="PWY72991.1"/>
    </source>
</evidence>
<accession>A0A317VIE6</accession>
<sequence>MSTERQTRSKKRQRVTRDTTPPKEPWSIFNNDKFPKEPTPPHTQPEDDLDCKQHADPETQPEPDNYLPTPGIVVIVVTVILASALRLLDAWMVSRVRWPLYCDGVIGAPIYFDVGAPPQDSSITTSPGLC</sequence>
<evidence type="ECO:0000313" key="4">
    <source>
        <dbReference type="Proteomes" id="UP000247233"/>
    </source>
</evidence>
<dbReference type="GeneID" id="37060139"/>
<keyword evidence="2" id="KW-0812">Transmembrane</keyword>
<gene>
    <name evidence="3" type="ORF">BO70DRAFT_114137</name>
</gene>